<keyword evidence="3" id="KW-1185">Reference proteome</keyword>
<protein>
    <submittedName>
        <fullName evidence="2">Helix-turn-helix domain-containing protein</fullName>
    </submittedName>
</protein>
<feature type="domain" description="DUF5753" evidence="1">
    <location>
        <begin position="120"/>
        <end position="289"/>
    </location>
</feature>
<sequence>MRIEDSSSYGDCPADALASRASTAQSREIGEELRRVRQYAGLKTARVAGELGWSLAKLSKLEKGSRATSSWDIGALLGKCGAEKVDRDRIMHLVQEEHLGHFTRTHQVGFPDTLLSLEIHERTAVKLTSYDPVAIPALVQAEAYALALLSTGAGSKETNIEMVTSRIDRSTRACGESIPSSVFYIHENALELRVGSIDTMHDQMMWLTFLSDWPQVSLRVIPRSAGGHVALLRPVTLLTFDDAASLAYTDADMSTTFLESNHAIEFYRRKVDVLDSMALDVDKSRQLLELHADTYDQIYGDDH</sequence>
<dbReference type="Gene3D" id="1.10.260.40">
    <property type="entry name" value="lambda repressor-like DNA-binding domains"/>
    <property type="match status" value="1"/>
</dbReference>
<evidence type="ECO:0000313" key="3">
    <source>
        <dbReference type="Proteomes" id="UP001141259"/>
    </source>
</evidence>
<dbReference type="RefSeq" id="WP_259627405.1">
    <property type="nucleotide sequence ID" value="NZ_JANYMP010000021.1"/>
</dbReference>
<evidence type="ECO:0000259" key="1">
    <source>
        <dbReference type="Pfam" id="PF19054"/>
    </source>
</evidence>
<dbReference type="Proteomes" id="UP001141259">
    <property type="component" value="Unassembled WGS sequence"/>
</dbReference>
<dbReference type="AlphaFoldDB" id="A0A9X2VSP4"/>
<dbReference type="Pfam" id="PF13560">
    <property type="entry name" value="HTH_31"/>
    <property type="match status" value="1"/>
</dbReference>
<comment type="caution">
    <text evidence="2">The sequence shown here is derived from an EMBL/GenBank/DDBJ whole genome shotgun (WGS) entry which is preliminary data.</text>
</comment>
<accession>A0A9X2VSP4</accession>
<evidence type="ECO:0000313" key="2">
    <source>
        <dbReference type="EMBL" id="MCS7481916.1"/>
    </source>
</evidence>
<dbReference type="InterPro" id="IPR043917">
    <property type="entry name" value="DUF5753"/>
</dbReference>
<dbReference type="CDD" id="cd00093">
    <property type="entry name" value="HTH_XRE"/>
    <property type="match status" value="1"/>
</dbReference>
<dbReference type="Pfam" id="PF19054">
    <property type="entry name" value="DUF5753"/>
    <property type="match status" value="1"/>
</dbReference>
<organism evidence="2 3">
    <name type="scientific">Umezawaea endophytica</name>
    <dbReference type="NCBI Taxonomy" id="1654476"/>
    <lineage>
        <taxon>Bacteria</taxon>
        <taxon>Bacillati</taxon>
        <taxon>Actinomycetota</taxon>
        <taxon>Actinomycetes</taxon>
        <taxon>Pseudonocardiales</taxon>
        <taxon>Pseudonocardiaceae</taxon>
        <taxon>Umezawaea</taxon>
    </lineage>
</organism>
<dbReference type="InterPro" id="IPR001387">
    <property type="entry name" value="Cro/C1-type_HTH"/>
</dbReference>
<name>A0A9X2VSP4_9PSEU</name>
<dbReference type="EMBL" id="JANYMP010000021">
    <property type="protein sequence ID" value="MCS7481916.1"/>
    <property type="molecule type" value="Genomic_DNA"/>
</dbReference>
<gene>
    <name evidence="2" type="ORF">NZH93_34115</name>
</gene>
<dbReference type="InterPro" id="IPR010982">
    <property type="entry name" value="Lambda_DNA-bd_dom_sf"/>
</dbReference>
<proteinExistence type="predicted"/>
<dbReference type="SUPFAM" id="SSF47413">
    <property type="entry name" value="lambda repressor-like DNA-binding domains"/>
    <property type="match status" value="1"/>
</dbReference>
<dbReference type="GO" id="GO:0003677">
    <property type="term" value="F:DNA binding"/>
    <property type="evidence" value="ECO:0007669"/>
    <property type="project" value="InterPro"/>
</dbReference>
<reference evidence="2" key="1">
    <citation type="submission" date="2022-08" db="EMBL/GenBank/DDBJ databases">
        <authorList>
            <person name="Tistechok S."/>
            <person name="Samborskyy M."/>
            <person name="Roman I."/>
        </authorList>
    </citation>
    <scope>NUCLEOTIDE SEQUENCE</scope>
    <source>
        <strain evidence="2">DSM 103496</strain>
    </source>
</reference>